<evidence type="ECO:0000313" key="9">
    <source>
        <dbReference type="Proteomes" id="UP000008810"/>
    </source>
</evidence>
<reference evidence="7 8" key="1">
    <citation type="journal article" date="2010" name="Nature">
        <title>Genome sequencing and analysis of the model grass Brachypodium distachyon.</title>
        <authorList>
            <consortium name="International Brachypodium Initiative"/>
        </authorList>
    </citation>
    <scope>NUCLEOTIDE SEQUENCE [LARGE SCALE GENOMIC DNA]</scope>
    <source>
        <strain evidence="7 8">Bd21</strain>
    </source>
</reference>
<dbReference type="STRING" id="15368.A0A2K2CZP3"/>
<keyword evidence="4" id="KW-0735">Signal-anchor</keyword>
<name>A0A2K2CZP3_BRADI</name>
<dbReference type="Pfam" id="PF03016">
    <property type="entry name" value="Exostosin_GT47"/>
    <property type="match status" value="1"/>
</dbReference>
<evidence type="ECO:0000256" key="4">
    <source>
        <dbReference type="ARBA" id="ARBA00022968"/>
    </source>
</evidence>
<dbReference type="InterPro" id="IPR040911">
    <property type="entry name" value="Exostosin_GT47"/>
</dbReference>
<keyword evidence="5" id="KW-0333">Golgi apparatus</keyword>
<dbReference type="OrthoDB" id="659393at2759"/>
<reference evidence="8" key="3">
    <citation type="submission" date="2018-08" db="UniProtKB">
        <authorList>
            <consortium name="EnsemblPlants"/>
        </authorList>
    </citation>
    <scope>IDENTIFICATION</scope>
    <source>
        <strain evidence="8">cv. Bd21</strain>
    </source>
</reference>
<dbReference type="Gramene" id="PNT67498">
    <property type="protein sequence ID" value="PNT67498"/>
    <property type="gene ID" value="BRADI_3g28040v3"/>
</dbReference>
<dbReference type="InParanoid" id="A0A2K2CZP3"/>
<dbReference type="PANTHER" id="PTHR11062:SF387">
    <property type="entry name" value="OS10G0459700 PROTEIN"/>
    <property type="match status" value="1"/>
</dbReference>
<sequence>GDLCAGRYVYVQELPPHFNSDMARDCEALSEWTEAGKCKHTANGGFGPPQPSSGVEETVLFQGQETGGWYDTEEHALDIIFHDRVKRYECLTADSSLASAVFVPFYAGLDVARHLPGKGRYHVATRDEMALAMVEFVTARPEWRALGGRDHFFVAGRGTWDFRRSQDDGGGWGNKLFLLPAVRNMTALVVEASPWHLNDAAVPYPTGFHPTTDEHVFLWQHRLRELKRQSLFAFFVSGAPQGTEEDPKSVSSHLVKQCAASSACSLVRDEDSSPAAAGIMKLYQSSTFCLHPRGGAGDAYTRRSIFDAILAGCIPVFFHPGTAYVQYTWHLPRDHARYSVYIPEEDVLRAGAGNNNASSSSSVEETLRKIPPDAVERMRAAVVELIPTVIYADTSSRLEASSVPDAFDVAVEAVIKKVTKLRKDLVEGRAEDEKLGKFGWKYPLLGEGHKVEDPHEWDSLFAYN</sequence>
<keyword evidence="3" id="KW-0808">Transferase</keyword>
<dbReference type="EnsemblPlants" id="PNT67498">
    <property type="protein sequence ID" value="PNT67498"/>
    <property type="gene ID" value="BRADI_3g28040v3"/>
</dbReference>
<organism evidence="7">
    <name type="scientific">Brachypodium distachyon</name>
    <name type="common">Purple false brome</name>
    <name type="synonym">Trachynia distachya</name>
    <dbReference type="NCBI Taxonomy" id="15368"/>
    <lineage>
        <taxon>Eukaryota</taxon>
        <taxon>Viridiplantae</taxon>
        <taxon>Streptophyta</taxon>
        <taxon>Embryophyta</taxon>
        <taxon>Tracheophyta</taxon>
        <taxon>Spermatophyta</taxon>
        <taxon>Magnoliopsida</taxon>
        <taxon>Liliopsida</taxon>
        <taxon>Poales</taxon>
        <taxon>Poaceae</taxon>
        <taxon>BOP clade</taxon>
        <taxon>Pooideae</taxon>
        <taxon>Stipodae</taxon>
        <taxon>Brachypodieae</taxon>
        <taxon>Brachypodium</taxon>
    </lineage>
</organism>
<accession>A0A2K2CZP3</accession>
<dbReference type="EMBL" id="CM000882">
    <property type="protein sequence ID" value="PNT67498.1"/>
    <property type="molecule type" value="Genomic_DNA"/>
</dbReference>
<evidence type="ECO:0000256" key="1">
    <source>
        <dbReference type="ARBA" id="ARBA00004323"/>
    </source>
</evidence>
<dbReference type="GO" id="GO:0000139">
    <property type="term" value="C:Golgi membrane"/>
    <property type="evidence" value="ECO:0007669"/>
    <property type="project" value="UniProtKB-SubCell"/>
</dbReference>
<dbReference type="InterPro" id="IPR004263">
    <property type="entry name" value="Exostosin"/>
</dbReference>
<keyword evidence="9" id="KW-1185">Reference proteome</keyword>
<dbReference type="Proteomes" id="UP000008810">
    <property type="component" value="Chromosome 3"/>
</dbReference>
<evidence type="ECO:0000313" key="7">
    <source>
        <dbReference type="EMBL" id="PNT67498.1"/>
    </source>
</evidence>
<evidence type="ECO:0000259" key="6">
    <source>
        <dbReference type="Pfam" id="PF03016"/>
    </source>
</evidence>
<dbReference type="AlphaFoldDB" id="A0A2K2CZP3"/>
<evidence type="ECO:0000256" key="5">
    <source>
        <dbReference type="ARBA" id="ARBA00023034"/>
    </source>
</evidence>
<comment type="similarity">
    <text evidence="2">Belongs to the glycosyltransferase 47 family.</text>
</comment>
<protein>
    <recommendedName>
        <fullName evidence="6">Exostosin GT47 domain-containing protein</fullName>
    </recommendedName>
</protein>
<dbReference type="GO" id="GO:0016757">
    <property type="term" value="F:glycosyltransferase activity"/>
    <property type="evidence" value="ECO:0007669"/>
    <property type="project" value="UniProtKB-KW"/>
</dbReference>
<evidence type="ECO:0000256" key="2">
    <source>
        <dbReference type="ARBA" id="ARBA00010271"/>
    </source>
</evidence>
<keyword evidence="4" id="KW-0812">Transmembrane</keyword>
<evidence type="ECO:0000313" key="8">
    <source>
        <dbReference type="EnsemblPlants" id="PNT67498"/>
    </source>
</evidence>
<dbReference type="PANTHER" id="PTHR11062">
    <property type="entry name" value="EXOSTOSIN HEPARAN SULFATE GLYCOSYLTRANSFERASE -RELATED"/>
    <property type="match status" value="1"/>
</dbReference>
<evidence type="ECO:0000256" key="3">
    <source>
        <dbReference type="ARBA" id="ARBA00022676"/>
    </source>
</evidence>
<reference evidence="7" key="2">
    <citation type="submission" date="2017-06" db="EMBL/GenBank/DDBJ databases">
        <title>WGS assembly of Brachypodium distachyon.</title>
        <authorList>
            <consortium name="The International Brachypodium Initiative"/>
            <person name="Lucas S."/>
            <person name="Harmon-Smith M."/>
            <person name="Lail K."/>
            <person name="Tice H."/>
            <person name="Grimwood J."/>
            <person name="Bruce D."/>
            <person name="Barry K."/>
            <person name="Shu S."/>
            <person name="Lindquist E."/>
            <person name="Wang M."/>
            <person name="Pitluck S."/>
            <person name="Vogel J.P."/>
            <person name="Garvin D.F."/>
            <person name="Mockler T.C."/>
            <person name="Schmutz J."/>
            <person name="Rokhsar D."/>
            <person name="Bevan M.W."/>
        </authorList>
    </citation>
    <scope>NUCLEOTIDE SEQUENCE</scope>
    <source>
        <strain evidence="7">Bd21</strain>
    </source>
</reference>
<gene>
    <name evidence="7" type="ORF">BRADI_3g28040v3</name>
</gene>
<feature type="non-terminal residue" evidence="7">
    <location>
        <position position="1"/>
    </location>
</feature>
<proteinExistence type="inferred from homology"/>
<feature type="domain" description="Exostosin GT47" evidence="6">
    <location>
        <begin position="4"/>
        <end position="350"/>
    </location>
</feature>
<comment type="subcellular location">
    <subcellularLocation>
        <location evidence="1">Golgi apparatus membrane</location>
        <topology evidence="1">Single-pass type II membrane protein</topology>
    </subcellularLocation>
</comment>
<keyword evidence="3" id="KW-0328">Glycosyltransferase</keyword>